<evidence type="ECO:0000313" key="5">
    <source>
        <dbReference type="Proteomes" id="UP000823619"/>
    </source>
</evidence>
<feature type="domain" description="Sialate O-acetylesterase" evidence="3">
    <location>
        <begin position="46"/>
        <end position="249"/>
    </location>
</feature>
<dbReference type="PANTHER" id="PTHR31988">
    <property type="entry name" value="ESTERASE, PUTATIVE (DUF303)-RELATED"/>
    <property type="match status" value="1"/>
</dbReference>
<dbReference type="Gene3D" id="3.40.50.1110">
    <property type="entry name" value="SGNH hydrolase"/>
    <property type="match status" value="1"/>
</dbReference>
<dbReference type="GO" id="GO:0016788">
    <property type="term" value="F:hydrolase activity, acting on ester bonds"/>
    <property type="evidence" value="ECO:0007669"/>
    <property type="project" value="UniProtKB-ARBA"/>
</dbReference>
<organism evidence="4 5">
    <name type="scientific">Candidatus Cryptobacteroides merdavium</name>
    <dbReference type="NCBI Taxonomy" id="2840769"/>
    <lineage>
        <taxon>Bacteria</taxon>
        <taxon>Pseudomonadati</taxon>
        <taxon>Bacteroidota</taxon>
        <taxon>Bacteroidia</taxon>
        <taxon>Bacteroidales</taxon>
        <taxon>Candidatus Cryptobacteroides</taxon>
    </lineage>
</organism>
<dbReference type="PANTHER" id="PTHR31988:SF19">
    <property type="entry name" value="9-O-ACETYL-N-ACETYLNEURAMINIC ACID DEACETYLASE-RELATED"/>
    <property type="match status" value="1"/>
</dbReference>
<feature type="chain" id="PRO_5039175611" description="Sialate O-acetylesterase domain-containing protein" evidence="2">
    <location>
        <begin position="22"/>
        <end position="260"/>
    </location>
</feature>
<dbReference type="Pfam" id="PF03629">
    <property type="entry name" value="SASA"/>
    <property type="match status" value="1"/>
</dbReference>
<feature type="signal peptide" evidence="2">
    <location>
        <begin position="1"/>
        <end position="21"/>
    </location>
</feature>
<evidence type="ECO:0000259" key="3">
    <source>
        <dbReference type="Pfam" id="PF03629"/>
    </source>
</evidence>
<keyword evidence="1" id="KW-0378">Hydrolase</keyword>
<evidence type="ECO:0000313" key="4">
    <source>
        <dbReference type="EMBL" id="MBO8444210.1"/>
    </source>
</evidence>
<sequence length="260" mass="28728">MKYRAFFLIISFLYIITTANAQENAEGKRTFSLDATKGSTVIFTFGQSNAANHGQERYTPANRVYNYHKGIVYEGADPLVGPTGGGGSVWTRLADMMIDSGMADSVTIAAIAVGATDIASWSEGGFLYGMLTETLDRMLADGIVPDYILWHQGESDNIAGTSEEDYVKRFESIRKAFRDRGIEAPIYIAVASYHPDCIADNNGNDTNVRNAQKHLAQKYKDIHQGPDTDKLDKCMYRHDGVHFSSKGLEAHAKAWLRALK</sequence>
<accession>A0A9D9H7R0</accession>
<dbReference type="AlphaFoldDB" id="A0A9D9H7R0"/>
<dbReference type="EMBL" id="JADIMO010000015">
    <property type="protein sequence ID" value="MBO8444210.1"/>
    <property type="molecule type" value="Genomic_DNA"/>
</dbReference>
<protein>
    <recommendedName>
        <fullName evidence="3">Sialate O-acetylesterase domain-containing protein</fullName>
    </recommendedName>
</protein>
<gene>
    <name evidence="4" type="ORF">IAC23_00750</name>
</gene>
<proteinExistence type="predicted"/>
<keyword evidence="2" id="KW-0732">Signal</keyword>
<dbReference type="SUPFAM" id="SSF52266">
    <property type="entry name" value="SGNH hydrolase"/>
    <property type="match status" value="1"/>
</dbReference>
<dbReference type="Proteomes" id="UP000823619">
    <property type="component" value="Unassembled WGS sequence"/>
</dbReference>
<evidence type="ECO:0000256" key="1">
    <source>
        <dbReference type="ARBA" id="ARBA00022801"/>
    </source>
</evidence>
<comment type="caution">
    <text evidence="4">The sequence shown here is derived from an EMBL/GenBank/DDBJ whole genome shotgun (WGS) entry which is preliminary data.</text>
</comment>
<name>A0A9D9H7R0_9BACT</name>
<evidence type="ECO:0000256" key="2">
    <source>
        <dbReference type="SAM" id="SignalP"/>
    </source>
</evidence>
<reference evidence="4" key="2">
    <citation type="journal article" date="2021" name="PeerJ">
        <title>Extensive microbial diversity within the chicken gut microbiome revealed by metagenomics and culture.</title>
        <authorList>
            <person name="Gilroy R."/>
            <person name="Ravi A."/>
            <person name="Getino M."/>
            <person name="Pursley I."/>
            <person name="Horton D.L."/>
            <person name="Alikhan N.F."/>
            <person name="Baker D."/>
            <person name="Gharbi K."/>
            <person name="Hall N."/>
            <person name="Watson M."/>
            <person name="Adriaenssens E.M."/>
            <person name="Foster-Nyarko E."/>
            <person name="Jarju S."/>
            <person name="Secka A."/>
            <person name="Antonio M."/>
            <person name="Oren A."/>
            <person name="Chaudhuri R.R."/>
            <person name="La Ragione R."/>
            <person name="Hildebrand F."/>
            <person name="Pallen M.J."/>
        </authorList>
    </citation>
    <scope>NUCLEOTIDE SEQUENCE</scope>
    <source>
        <strain evidence="4">D5-748</strain>
    </source>
</reference>
<dbReference type="InterPro" id="IPR036514">
    <property type="entry name" value="SGNH_hydro_sf"/>
</dbReference>
<reference evidence="4" key="1">
    <citation type="submission" date="2020-10" db="EMBL/GenBank/DDBJ databases">
        <authorList>
            <person name="Gilroy R."/>
        </authorList>
    </citation>
    <scope>NUCLEOTIDE SEQUENCE</scope>
    <source>
        <strain evidence="4">D5-748</strain>
    </source>
</reference>
<dbReference type="InterPro" id="IPR052940">
    <property type="entry name" value="Carb_Esterase_6"/>
</dbReference>
<dbReference type="InterPro" id="IPR005181">
    <property type="entry name" value="SASA"/>
</dbReference>